<dbReference type="Proteomes" id="UP000238326">
    <property type="component" value="Unassembled WGS sequence"/>
</dbReference>
<evidence type="ECO:0000313" key="2">
    <source>
        <dbReference type="EMBL" id="PRD68780.1"/>
    </source>
</evidence>
<reference evidence="2 3" key="1">
    <citation type="submission" date="2018-03" db="EMBL/GenBank/DDBJ databases">
        <title>Comparative genomics illustrates the genes involved in a hyperalkaliphilic mechanisms of Serpentinomonas isolated from highly-alkaline calcium-rich serpentinized springs.</title>
        <authorList>
            <person name="Suzuki S."/>
            <person name="Ishii S."/>
            <person name="Walworth N."/>
            <person name="Bird L."/>
            <person name="Kuenen J.G."/>
            <person name="Nealson K.H."/>
        </authorList>
    </citation>
    <scope>NUCLEOTIDE SEQUENCE [LARGE SCALE GENOMIC DNA]</scope>
    <source>
        <strain evidence="2 3">83</strain>
    </source>
</reference>
<protein>
    <submittedName>
        <fullName evidence="2">Uncharacterized protein</fullName>
    </submittedName>
</protein>
<proteinExistence type="predicted"/>
<accession>A0A2S9KEA5</accession>
<keyword evidence="3" id="KW-1185">Reference proteome</keyword>
<dbReference type="InterPro" id="IPR014915">
    <property type="entry name" value="Phage_TLS_TfmB"/>
</dbReference>
<dbReference type="AlphaFoldDB" id="A0A2S9KEA5"/>
<sequence length="193" mass="21740">MHRPRHDQCRPGWLRRRSARRGQDAARVQRVQPRPAARGQWLRSGHRLQLLQALRGAAGKKLIAIVRHALRPDVEPVASSESLERQTKALNAFGLVIQTDDGQAEAGSDCEVFPDNVPAFQLFMSCARHLTMVTSLGGTRWRAAPPSEVRQVMQWQGAKPGQRGELWQQYQVMEIEALRILNEREAAAARKAK</sequence>
<dbReference type="Pfam" id="PF08809">
    <property type="entry name" value="DUF1799"/>
    <property type="match status" value="1"/>
</dbReference>
<evidence type="ECO:0000313" key="3">
    <source>
        <dbReference type="Proteomes" id="UP000238326"/>
    </source>
</evidence>
<dbReference type="EMBL" id="PVLR01000024">
    <property type="protein sequence ID" value="PRD68780.1"/>
    <property type="molecule type" value="Genomic_DNA"/>
</dbReference>
<name>A0A2S9KEA5_9BURK</name>
<organism evidence="2 3">
    <name type="scientific">Malikia spinosa</name>
    <dbReference type="NCBI Taxonomy" id="86180"/>
    <lineage>
        <taxon>Bacteria</taxon>
        <taxon>Pseudomonadati</taxon>
        <taxon>Pseudomonadota</taxon>
        <taxon>Betaproteobacteria</taxon>
        <taxon>Burkholderiales</taxon>
        <taxon>Comamonadaceae</taxon>
        <taxon>Malikia</taxon>
    </lineage>
</organism>
<evidence type="ECO:0000256" key="1">
    <source>
        <dbReference type="SAM" id="MobiDB-lite"/>
    </source>
</evidence>
<gene>
    <name evidence="2" type="ORF">C6P61_09790</name>
</gene>
<comment type="caution">
    <text evidence="2">The sequence shown here is derived from an EMBL/GenBank/DDBJ whole genome shotgun (WGS) entry which is preliminary data.</text>
</comment>
<feature type="region of interest" description="Disordered" evidence="1">
    <location>
        <begin position="17"/>
        <end position="39"/>
    </location>
</feature>